<gene>
    <name evidence="2" type="ORF">PV328_012120</name>
</gene>
<dbReference type="Proteomes" id="UP001168990">
    <property type="component" value="Unassembled WGS sequence"/>
</dbReference>
<feature type="compositionally biased region" description="Basic residues" evidence="1">
    <location>
        <begin position="226"/>
        <end position="240"/>
    </location>
</feature>
<evidence type="ECO:0000313" key="2">
    <source>
        <dbReference type="EMBL" id="KAK0156920.1"/>
    </source>
</evidence>
<evidence type="ECO:0000313" key="3">
    <source>
        <dbReference type="Proteomes" id="UP001168990"/>
    </source>
</evidence>
<feature type="region of interest" description="Disordered" evidence="1">
    <location>
        <begin position="182"/>
        <end position="283"/>
    </location>
</feature>
<feature type="compositionally biased region" description="Basic residues" evidence="1">
    <location>
        <begin position="253"/>
        <end position="265"/>
    </location>
</feature>
<name>A0AA39C3V0_9HYME</name>
<feature type="region of interest" description="Disordered" evidence="1">
    <location>
        <begin position="63"/>
        <end position="93"/>
    </location>
</feature>
<feature type="compositionally biased region" description="Basic residues" evidence="1">
    <location>
        <begin position="63"/>
        <end position="75"/>
    </location>
</feature>
<protein>
    <submittedName>
        <fullName evidence="2">Uncharacterized protein</fullName>
    </submittedName>
</protein>
<evidence type="ECO:0000256" key="1">
    <source>
        <dbReference type="SAM" id="MobiDB-lite"/>
    </source>
</evidence>
<comment type="caution">
    <text evidence="2">The sequence shown here is derived from an EMBL/GenBank/DDBJ whole genome shotgun (WGS) entry which is preliminary data.</text>
</comment>
<keyword evidence="3" id="KW-1185">Reference proteome</keyword>
<organism evidence="2 3">
    <name type="scientific">Microctonus aethiopoides</name>
    <dbReference type="NCBI Taxonomy" id="144406"/>
    <lineage>
        <taxon>Eukaryota</taxon>
        <taxon>Metazoa</taxon>
        <taxon>Ecdysozoa</taxon>
        <taxon>Arthropoda</taxon>
        <taxon>Hexapoda</taxon>
        <taxon>Insecta</taxon>
        <taxon>Pterygota</taxon>
        <taxon>Neoptera</taxon>
        <taxon>Endopterygota</taxon>
        <taxon>Hymenoptera</taxon>
        <taxon>Apocrita</taxon>
        <taxon>Ichneumonoidea</taxon>
        <taxon>Braconidae</taxon>
        <taxon>Euphorinae</taxon>
        <taxon>Microctonus</taxon>
    </lineage>
</organism>
<sequence length="283" mass="31574">MESTRKIASDQKEVSTSVIDMDKILAVPVPDDRDPEMNQILKELNEEIALLAKGPISPIRRRSVPKINSRYHKKRGDWQLPESNNETKHRSVTKKAKKIRIRPYSGSTNNTLMSVSVNSRKHDATKPRVVAIERLQGTITKTITCKKVSLGTSISQKATSSTPAATGKQTADTKVIPVITLEDEPPLKSIPPPRTLEPVIETRTDPTPPGANNTTDTGPTPAAQTGKKKRKRNNRNKRHGLRYEREGEILYKWTKRGGKRERKVVKNPIWRGPGLPPPNNPSS</sequence>
<dbReference type="AlphaFoldDB" id="A0AA39C3V0"/>
<accession>A0AA39C3V0</accession>
<proteinExistence type="predicted"/>
<feature type="compositionally biased region" description="Pro residues" evidence="1">
    <location>
        <begin position="274"/>
        <end position="283"/>
    </location>
</feature>
<dbReference type="EMBL" id="JAQQBS010001963">
    <property type="protein sequence ID" value="KAK0156920.1"/>
    <property type="molecule type" value="Genomic_DNA"/>
</dbReference>
<reference evidence="2" key="1">
    <citation type="journal article" date="2023" name="bioRxiv">
        <title>Scaffold-level genome assemblies of two parasitoid biocontrol wasps reveal the parthenogenesis mechanism and an associated novel virus.</title>
        <authorList>
            <person name="Inwood S."/>
            <person name="Skelly J."/>
            <person name="Guhlin J."/>
            <person name="Harrop T."/>
            <person name="Goldson S."/>
            <person name="Dearden P."/>
        </authorList>
    </citation>
    <scope>NUCLEOTIDE SEQUENCE</scope>
    <source>
        <strain evidence="2">Irish</strain>
        <tissue evidence="2">Whole body</tissue>
    </source>
</reference>
<reference evidence="2" key="2">
    <citation type="submission" date="2023-03" db="EMBL/GenBank/DDBJ databases">
        <authorList>
            <person name="Inwood S.N."/>
            <person name="Skelly J.G."/>
            <person name="Guhlin J."/>
            <person name="Harrop T.W.R."/>
            <person name="Goldson S.G."/>
            <person name="Dearden P.K."/>
        </authorList>
    </citation>
    <scope>NUCLEOTIDE SEQUENCE</scope>
    <source>
        <strain evidence="2">Irish</strain>
        <tissue evidence="2">Whole body</tissue>
    </source>
</reference>